<dbReference type="EMBL" id="BMKO01000012">
    <property type="protein sequence ID" value="GGE91717.1"/>
    <property type="molecule type" value="Genomic_DNA"/>
</dbReference>
<keyword evidence="3" id="KW-0378">Hydrolase</keyword>
<accession>A0ABQ1TDK4</accession>
<reference evidence="6" key="1">
    <citation type="journal article" date="2019" name="Int. J. Syst. Evol. Microbiol.">
        <title>The Global Catalogue of Microorganisms (GCM) 10K type strain sequencing project: providing services to taxonomists for standard genome sequencing and annotation.</title>
        <authorList>
            <consortium name="The Broad Institute Genomics Platform"/>
            <consortium name="The Broad Institute Genome Sequencing Center for Infectious Disease"/>
            <person name="Wu L."/>
            <person name="Ma J."/>
        </authorList>
    </citation>
    <scope>NUCLEOTIDE SEQUENCE [LARGE SCALE GENOMIC DNA]</scope>
    <source>
        <strain evidence="6">CGMCC 1.16033</strain>
    </source>
</reference>
<dbReference type="Gene3D" id="2.40.50.90">
    <property type="match status" value="1"/>
</dbReference>
<keyword evidence="1" id="KW-0540">Nuclease</keyword>
<protein>
    <submittedName>
        <fullName evidence="5">Nuclease</fullName>
    </submittedName>
</protein>
<dbReference type="PANTHER" id="PTHR12302:SF3">
    <property type="entry name" value="SERINE_THREONINE-PROTEIN KINASE 31"/>
    <property type="match status" value="1"/>
</dbReference>
<evidence type="ECO:0000256" key="1">
    <source>
        <dbReference type="ARBA" id="ARBA00022722"/>
    </source>
</evidence>
<feature type="domain" description="TNase-like" evidence="4">
    <location>
        <begin position="50"/>
        <end position="180"/>
    </location>
</feature>
<keyword evidence="2" id="KW-0255">Endonuclease</keyword>
<name>A0ABQ1TDK4_9GAMM</name>
<dbReference type="InterPro" id="IPR035437">
    <property type="entry name" value="SNase_OB-fold_sf"/>
</dbReference>
<sequence length="278" mass="31073">MIFQWNLNRLGAGFGLHSGLINCLLLLGTLLSTGWVQANAADNLCIPYTASETVTLAYINDGDTLTLKDGRLIRLIGVNAPEIDHQYPGLSQPYSLEARAFVASKLNVGDKLALMYGPTQLDPHGRTLAYVFTADGLLLQQALLQQGFAMARVYQEHPFWECFAELEQQARTQNVGLWQFDDYAPKATLAIGQQDLNQYRLVRGVVTDFERKGQYLWLILDDNFYVGIPQAGSGNFSNVLALNSLKRAVVVRGRLYFSYKKWQMIATHPSQISLENPP</sequence>
<organism evidence="5 6">
    <name type="scientific">Shewanella carassii</name>
    <dbReference type="NCBI Taxonomy" id="1987584"/>
    <lineage>
        <taxon>Bacteria</taxon>
        <taxon>Pseudomonadati</taxon>
        <taxon>Pseudomonadota</taxon>
        <taxon>Gammaproteobacteria</taxon>
        <taxon>Alteromonadales</taxon>
        <taxon>Shewanellaceae</taxon>
        <taxon>Shewanella</taxon>
    </lineage>
</organism>
<dbReference type="Pfam" id="PF00565">
    <property type="entry name" value="SNase"/>
    <property type="match status" value="1"/>
</dbReference>
<gene>
    <name evidence="5" type="ORF">GCM10011520_35130</name>
</gene>
<dbReference type="PROSITE" id="PS50830">
    <property type="entry name" value="TNASE_3"/>
    <property type="match status" value="1"/>
</dbReference>
<evidence type="ECO:0000256" key="2">
    <source>
        <dbReference type="ARBA" id="ARBA00022759"/>
    </source>
</evidence>
<dbReference type="SUPFAM" id="SSF50199">
    <property type="entry name" value="Staphylococcal nuclease"/>
    <property type="match status" value="1"/>
</dbReference>
<evidence type="ECO:0000313" key="5">
    <source>
        <dbReference type="EMBL" id="GGE91717.1"/>
    </source>
</evidence>
<dbReference type="InterPro" id="IPR016071">
    <property type="entry name" value="Staphylococal_nuclease_OB-fold"/>
</dbReference>
<dbReference type="Proteomes" id="UP000606498">
    <property type="component" value="Unassembled WGS sequence"/>
</dbReference>
<dbReference type="RefSeq" id="WP_100141865.1">
    <property type="nucleotide sequence ID" value="NZ_AP024618.1"/>
</dbReference>
<dbReference type="PANTHER" id="PTHR12302">
    <property type="entry name" value="EBNA2 BINDING PROTEIN P100"/>
    <property type="match status" value="1"/>
</dbReference>
<evidence type="ECO:0000313" key="6">
    <source>
        <dbReference type="Proteomes" id="UP000606498"/>
    </source>
</evidence>
<keyword evidence="6" id="KW-1185">Reference proteome</keyword>
<comment type="caution">
    <text evidence="5">The sequence shown here is derived from an EMBL/GenBank/DDBJ whole genome shotgun (WGS) entry which is preliminary data.</text>
</comment>
<evidence type="ECO:0000259" key="4">
    <source>
        <dbReference type="PROSITE" id="PS50830"/>
    </source>
</evidence>
<proteinExistence type="predicted"/>
<evidence type="ECO:0000256" key="3">
    <source>
        <dbReference type="ARBA" id="ARBA00022801"/>
    </source>
</evidence>
<dbReference type="SMART" id="SM00318">
    <property type="entry name" value="SNc"/>
    <property type="match status" value="1"/>
</dbReference>